<accession>A0A6H5H1S5</accession>
<organism evidence="1 2">
    <name type="scientific">Nesidiocoris tenuis</name>
    <dbReference type="NCBI Taxonomy" id="355587"/>
    <lineage>
        <taxon>Eukaryota</taxon>
        <taxon>Metazoa</taxon>
        <taxon>Ecdysozoa</taxon>
        <taxon>Arthropoda</taxon>
        <taxon>Hexapoda</taxon>
        <taxon>Insecta</taxon>
        <taxon>Pterygota</taxon>
        <taxon>Neoptera</taxon>
        <taxon>Paraneoptera</taxon>
        <taxon>Hemiptera</taxon>
        <taxon>Heteroptera</taxon>
        <taxon>Panheteroptera</taxon>
        <taxon>Cimicomorpha</taxon>
        <taxon>Miridae</taxon>
        <taxon>Dicyphina</taxon>
        <taxon>Nesidiocoris</taxon>
    </lineage>
</organism>
<proteinExistence type="predicted"/>
<dbReference type="Proteomes" id="UP000479000">
    <property type="component" value="Unassembled WGS sequence"/>
</dbReference>
<feature type="non-terminal residue" evidence="1">
    <location>
        <position position="1"/>
    </location>
</feature>
<dbReference type="EMBL" id="CADCXU010023662">
    <property type="protein sequence ID" value="CAB0011051.1"/>
    <property type="molecule type" value="Genomic_DNA"/>
</dbReference>
<name>A0A6H5H1S5_9HEMI</name>
<reference evidence="1 2" key="1">
    <citation type="submission" date="2020-02" db="EMBL/GenBank/DDBJ databases">
        <authorList>
            <person name="Ferguson B K."/>
        </authorList>
    </citation>
    <scope>NUCLEOTIDE SEQUENCE [LARGE SCALE GENOMIC DNA]</scope>
</reference>
<keyword evidence="2" id="KW-1185">Reference proteome</keyword>
<protein>
    <submittedName>
        <fullName evidence="1">Uncharacterized protein</fullName>
    </submittedName>
</protein>
<dbReference type="OrthoDB" id="6583586at2759"/>
<evidence type="ECO:0000313" key="1">
    <source>
        <dbReference type="EMBL" id="CAB0011051.1"/>
    </source>
</evidence>
<evidence type="ECO:0000313" key="2">
    <source>
        <dbReference type="Proteomes" id="UP000479000"/>
    </source>
</evidence>
<gene>
    <name evidence="1" type="ORF">NTEN_LOCUS16044</name>
</gene>
<dbReference type="AlphaFoldDB" id="A0A6H5H1S5"/>
<sequence length="191" mass="21003">SGSPTDRRRFAILALNCMAARARTSNARDRFALTVDYGLSEGLVVSRRPPSTYRRLRSNRVNGSIEIVLKSKIGTELQEKLLLIHNYSESLPEQVSVCPSVRTPIGWKPGMVYGTTIKLPGEFLGQPAPISRDIESFVTNLQETMRKLKPVLVDHKSHQPQADPPMAAPEPGVVATCTSLTTATGQNFTKM</sequence>